<dbReference type="RefSeq" id="WP_172804427.1">
    <property type="nucleotide sequence ID" value="NZ_CCCS020000031.1"/>
</dbReference>
<evidence type="ECO:0000313" key="1">
    <source>
        <dbReference type="EMBL" id="CDQ09981.1"/>
    </source>
</evidence>
<reference evidence="2 3" key="3">
    <citation type="submission" date="2017-03" db="EMBL/GenBank/DDBJ databases">
        <authorList>
            <person name="Regsiter A."/>
            <person name="William W."/>
        </authorList>
    </citation>
    <scope>NUCLEOTIDE SEQUENCE [LARGE SCALE GENOMIC DNA]</scope>
    <source>
        <strain evidence="2">PRJEB5721</strain>
    </source>
</reference>
<reference evidence="1" key="1">
    <citation type="submission" date="2014-03" db="EMBL/GenBank/DDBJ databases">
        <authorList>
            <person name="Genoscope - CEA"/>
        </authorList>
    </citation>
    <scope>NUCLEOTIDE SEQUENCE [LARGE SCALE GENOMIC DNA]</scope>
    <source>
        <strain evidence="1">CF27</strain>
    </source>
</reference>
<keyword evidence="3" id="KW-1185">Reference proteome</keyword>
<accession>A0A060UP13</accession>
<dbReference type="AlphaFoldDB" id="A0A060UP13"/>
<reference evidence="1" key="2">
    <citation type="submission" date="2014-07" db="EMBL/GenBank/DDBJ databases">
        <title>Initial genome analysis of the psychrotolerant acidophile Acidithiobacillus ferrivorans CF27: insights into iron and sulfur oxidation pathways and into biofilm formation.</title>
        <authorList>
            <person name="Talla E."/>
            <person name="Hedrich S."/>
            <person name="Mangenot S."/>
            <person name="Ji B."/>
            <person name="Johnson D.B."/>
            <person name="Barbe V."/>
            <person name="Bonnefoy V."/>
        </authorList>
    </citation>
    <scope>NUCLEOTIDE SEQUENCE [LARGE SCALE GENOMIC DNA]</scope>
    <source>
        <strain evidence="1">CF27</strain>
    </source>
</reference>
<proteinExistence type="predicted"/>
<evidence type="ECO:0000313" key="3">
    <source>
        <dbReference type="Proteomes" id="UP000193925"/>
    </source>
</evidence>
<name>A0A060UP13_9PROT</name>
<gene>
    <name evidence="2" type="ORF">AFERRI_20474</name>
    <name evidence="1" type="ORF">AFERRI_370085</name>
</gene>
<sequence length="109" mass="11791">MIESSITVAAMTSCCFLATTLSCNLGSMASTDVEQNYLPYYYGVPASVSISSSLFITGDIVADYYQPRTALGKKLIALRREYILNGGQLLTGPELANELRLRRGGIQDA</sequence>
<dbReference type="Proteomes" id="UP000193925">
    <property type="component" value="Chromosome AFERRI"/>
</dbReference>
<protein>
    <submittedName>
        <fullName evidence="1">Uncharacterized protein</fullName>
    </submittedName>
</protein>
<dbReference type="EMBL" id="CCCS020000031">
    <property type="protein sequence ID" value="CDQ09981.1"/>
    <property type="molecule type" value="Genomic_DNA"/>
</dbReference>
<dbReference type="EMBL" id="LT841305">
    <property type="protein sequence ID" value="SMH65691.1"/>
    <property type="molecule type" value="Genomic_DNA"/>
</dbReference>
<organism evidence="1">
    <name type="scientific">Acidithiobacillus ferrivorans</name>
    <dbReference type="NCBI Taxonomy" id="160808"/>
    <lineage>
        <taxon>Bacteria</taxon>
        <taxon>Pseudomonadati</taxon>
        <taxon>Pseudomonadota</taxon>
        <taxon>Acidithiobacillia</taxon>
        <taxon>Acidithiobacillales</taxon>
        <taxon>Acidithiobacillaceae</taxon>
        <taxon>Acidithiobacillus</taxon>
    </lineage>
</organism>
<evidence type="ECO:0000313" key="2">
    <source>
        <dbReference type="EMBL" id="SMH65691.1"/>
    </source>
</evidence>